<dbReference type="RefSeq" id="WP_036473786.1">
    <property type="nucleotide sequence ID" value="NZ_HG964447.1"/>
</dbReference>
<dbReference type="eggNOG" id="COG1804">
    <property type="taxonomic scope" value="Bacteria"/>
</dbReference>
<dbReference type="Gene3D" id="3.40.50.10540">
    <property type="entry name" value="Crotonobetainyl-coa:carnitine coa-transferase, domain 1"/>
    <property type="match status" value="1"/>
</dbReference>
<keyword evidence="3" id="KW-1185">Reference proteome</keyword>
<dbReference type="HOGENOM" id="CLU_033975_2_1_11"/>
<evidence type="ECO:0000313" key="1">
    <source>
        <dbReference type="EMBL" id="CDO91483.1"/>
    </source>
</evidence>
<dbReference type="InterPro" id="IPR003673">
    <property type="entry name" value="CoA-Trfase_fam_III"/>
</dbReference>
<organism evidence="1">
    <name type="scientific">Mycobacterium triplex</name>
    <dbReference type="NCBI Taxonomy" id="47839"/>
    <lineage>
        <taxon>Bacteria</taxon>
        <taxon>Bacillati</taxon>
        <taxon>Actinomycetota</taxon>
        <taxon>Actinomycetes</taxon>
        <taxon>Mycobacteriales</taxon>
        <taxon>Mycobacteriaceae</taxon>
        <taxon>Mycobacterium</taxon>
        <taxon>Mycobacterium simiae complex</taxon>
    </lineage>
</organism>
<dbReference type="InterPro" id="IPR023606">
    <property type="entry name" value="CoA-Trfase_III_dom_1_sf"/>
</dbReference>
<dbReference type="InterPro" id="IPR044855">
    <property type="entry name" value="CoA-Trfase_III_dom3_sf"/>
</dbReference>
<dbReference type="Proteomes" id="UP000193710">
    <property type="component" value="Unassembled WGS sequence"/>
</dbReference>
<reference evidence="1" key="1">
    <citation type="journal article" date="2014" name="Genome Announc.">
        <title>Draft Genome Sequence of Mycobacterium triplex DSM 44626.</title>
        <authorList>
            <person name="Sassi M."/>
            <person name="Croce O."/>
            <person name="Robert C."/>
            <person name="Raoult D."/>
            <person name="Drancourt M."/>
        </authorList>
    </citation>
    <scope>NUCLEOTIDE SEQUENCE [LARGE SCALE GENOMIC DNA]</scope>
    <source>
        <strain evidence="1">DSM 44626</strain>
    </source>
</reference>
<dbReference type="PANTHER" id="PTHR48228">
    <property type="entry name" value="SUCCINYL-COA--D-CITRAMALATE COA-TRANSFERASE"/>
    <property type="match status" value="1"/>
</dbReference>
<dbReference type="Proteomes" id="UP000028880">
    <property type="component" value="Unassembled WGS sequence"/>
</dbReference>
<dbReference type="STRING" id="47839.BN973_05892"/>
<dbReference type="PANTHER" id="PTHR48228:SF2">
    <property type="entry name" value="E-CINNAMOYL-COA:R-PHENYLLACTATE COA TRANSFERASE LARGE SUBUNIT"/>
    <property type="match status" value="1"/>
</dbReference>
<dbReference type="Gene3D" id="3.30.1540.10">
    <property type="entry name" value="formyl-coa transferase, domain 3"/>
    <property type="match status" value="1"/>
</dbReference>
<dbReference type="SUPFAM" id="SSF89796">
    <property type="entry name" value="CoA-transferase family III (CaiB/BaiF)"/>
    <property type="match status" value="1"/>
</dbReference>
<name>A0A024K7M6_9MYCO</name>
<evidence type="ECO:0000313" key="2">
    <source>
        <dbReference type="EMBL" id="ORX07669.1"/>
    </source>
</evidence>
<dbReference type="GO" id="GO:0003824">
    <property type="term" value="F:catalytic activity"/>
    <property type="evidence" value="ECO:0007669"/>
    <property type="project" value="InterPro"/>
</dbReference>
<reference evidence="1" key="2">
    <citation type="submission" date="2014-04" db="EMBL/GenBank/DDBJ databases">
        <authorList>
            <person name="Urmite Genomes U."/>
        </authorList>
    </citation>
    <scope>NUCLEOTIDE SEQUENCE</scope>
    <source>
        <strain evidence="1">DSM 44626</strain>
    </source>
</reference>
<dbReference type="EMBL" id="HG964447">
    <property type="protein sequence ID" value="CDO91483.1"/>
    <property type="molecule type" value="Genomic_DNA"/>
</dbReference>
<sequence length="409" mass="43611">MQKPMTGVRVLEVAQFTFVPSAGAVLADWGADVIKIENPVTGDAQRGLVTVAGRSAATPGVSFSPTVEAPNRGKRSVGLSLALKQTRPVFEELVRRSDVFLTNLLPQARAKLRIDLDEVRRINPAIVYVAGSGFGSEGPDRETRARDATAFWARAGNADGVTPTGSEVPTGMPAGAFGDNIGGITIAGAVAAALYGRQTTGQTSVIDVSLLAVGAWANQSSVNLAMLYGCPLPKIDQRTQTLGNPLTGAYRCSDDRFIQLSMLQPSRYWASVCRLFGLDAAAADERFASLESLATHADDAAALLADAIGSRTFDECTRLLSLLKGQWSAVQDAWEVAHDESLIANGRIADLRDAQGNQQRLVANPVKFDEAAAHLTRAPMFAEHTDEVLRELGMNDHDLIELKIEGAIT</sequence>
<proteinExistence type="predicted"/>
<dbReference type="EMBL" id="LQPY01000004">
    <property type="protein sequence ID" value="ORX07669.1"/>
    <property type="molecule type" value="Genomic_DNA"/>
</dbReference>
<dbReference type="AlphaFoldDB" id="A0A024K7M6"/>
<evidence type="ECO:0000313" key="3">
    <source>
        <dbReference type="Proteomes" id="UP000193710"/>
    </source>
</evidence>
<protein>
    <submittedName>
        <fullName evidence="1 2">Carnitine dehydratase</fullName>
    </submittedName>
</protein>
<dbReference type="InterPro" id="IPR050509">
    <property type="entry name" value="CoA-transferase_III"/>
</dbReference>
<reference evidence="2 3" key="3">
    <citation type="submission" date="2016-01" db="EMBL/GenBank/DDBJ databases">
        <title>The new phylogeny of the genus Mycobacterium.</title>
        <authorList>
            <person name="Tarcisio F."/>
            <person name="Conor M."/>
            <person name="Antonella G."/>
            <person name="Elisabetta G."/>
            <person name="Giulia F.S."/>
            <person name="Sara T."/>
            <person name="Anna F."/>
            <person name="Clotilde B."/>
            <person name="Roberto B."/>
            <person name="Veronica D.S."/>
            <person name="Fabio R."/>
            <person name="Monica P."/>
            <person name="Olivier J."/>
            <person name="Enrico T."/>
            <person name="Nicola S."/>
        </authorList>
    </citation>
    <scope>NUCLEOTIDE SEQUENCE [LARGE SCALE GENOMIC DNA]</scope>
    <source>
        <strain evidence="2 3">DSM 44626</strain>
    </source>
</reference>
<accession>A0A024K7M6</accession>
<dbReference type="Pfam" id="PF02515">
    <property type="entry name" value="CoA_transf_3"/>
    <property type="match status" value="1"/>
</dbReference>
<gene>
    <name evidence="2" type="ORF">AWC29_05770</name>
    <name evidence="1" type="ORF">BN973_05892</name>
</gene>
<dbReference type="OrthoDB" id="9797653at2"/>